<keyword evidence="2" id="KW-1185">Reference proteome</keyword>
<reference evidence="1 2" key="1">
    <citation type="submission" date="2023-07" db="EMBL/GenBank/DDBJ databases">
        <title>Sequencing the genomes of 1000 actinobacteria strains.</title>
        <authorList>
            <person name="Klenk H.-P."/>
        </authorList>
    </citation>
    <scope>NUCLEOTIDE SEQUENCE [LARGE SCALE GENOMIC DNA]</scope>
    <source>
        <strain evidence="1 2">DSM 46740</strain>
    </source>
</reference>
<gene>
    <name evidence="1" type="ORF">J2853_002507</name>
</gene>
<dbReference type="EMBL" id="JAUSQU010000001">
    <property type="protein sequence ID" value="MDP9843296.1"/>
    <property type="molecule type" value="Genomic_DNA"/>
</dbReference>
<evidence type="ECO:0008006" key="3">
    <source>
        <dbReference type="Google" id="ProtNLM"/>
    </source>
</evidence>
<comment type="caution">
    <text evidence="1">The sequence shown here is derived from an EMBL/GenBank/DDBJ whole genome shotgun (WGS) entry which is preliminary data.</text>
</comment>
<accession>A0ABT9Q976</accession>
<evidence type="ECO:0000313" key="2">
    <source>
        <dbReference type="Proteomes" id="UP001225356"/>
    </source>
</evidence>
<name>A0ABT9Q976_9ACTN</name>
<sequence>MEDDDTLVAGQDLVDEAQELAGVYQMALMQGMKRSPGDLQQARRYALGRVAGVVAGQAVAVERHRIALALMRRSVNLGPGGEHRMVDLGQGRQRPADDPLVEGLREVVPWRWLRHGMARVIYRVLAEMVRHDQV</sequence>
<proteinExistence type="predicted"/>
<organism evidence="1 2">
    <name type="scientific">Streptosporangium lutulentum</name>
    <dbReference type="NCBI Taxonomy" id="1461250"/>
    <lineage>
        <taxon>Bacteria</taxon>
        <taxon>Bacillati</taxon>
        <taxon>Actinomycetota</taxon>
        <taxon>Actinomycetes</taxon>
        <taxon>Streptosporangiales</taxon>
        <taxon>Streptosporangiaceae</taxon>
        <taxon>Streptosporangium</taxon>
    </lineage>
</organism>
<protein>
    <recommendedName>
        <fullName evidence="3">DUF222 domain-containing protein</fullName>
    </recommendedName>
</protein>
<evidence type="ECO:0000313" key="1">
    <source>
        <dbReference type="EMBL" id="MDP9843296.1"/>
    </source>
</evidence>
<dbReference type="RefSeq" id="WP_307557415.1">
    <property type="nucleotide sequence ID" value="NZ_JAUSQU010000001.1"/>
</dbReference>
<dbReference type="Proteomes" id="UP001225356">
    <property type="component" value="Unassembled WGS sequence"/>
</dbReference>